<evidence type="ECO:0000313" key="1">
    <source>
        <dbReference type="EMBL" id="HHM67352.1"/>
    </source>
</evidence>
<accession>A0A7C5VGW9</accession>
<sequence>MASHVGLRWLGVGLLLAGLHPALALDWRLTRSQTLTQAGAREWRYTLTPAGKEAQALWQRLSEQYREHLRAGYRVDLGAWRLYFLGGKLRLEPHCQAVNPACFSFGALNVPKDRQDHFLLELSALLDQAMAQARLTGGVVVLSRLFRLELPPGGRPPFPATPSGWRP</sequence>
<protein>
    <submittedName>
        <fullName evidence="1">Uncharacterized protein</fullName>
    </submittedName>
</protein>
<dbReference type="EMBL" id="DRXE01000044">
    <property type="protein sequence ID" value="HHM67352.1"/>
    <property type="molecule type" value="Genomic_DNA"/>
</dbReference>
<gene>
    <name evidence="1" type="ORF">ENM28_01270</name>
</gene>
<dbReference type="AlphaFoldDB" id="A0A7C5VGW9"/>
<reference evidence="1" key="1">
    <citation type="journal article" date="2020" name="mSystems">
        <title>Genome- and Community-Level Interaction Insights into Carbon Utilization and Element Cycling Functions of Hydrothermarchaeota in Hydrothermal Sediment.</title>
        <authorList>
            <person name="Zhou Z."/>
            <person name="Liu Y."/>
            <person name="Xu W."/>
            <person name="Pan J."/>
            <person name="Luo Z.H."/>
            <person name="Li M."/>
        </authorList>
    </citation>
    <scope>NUCLEOTIDE SEQUENCE [LARGE SCALE GENOMIC DNA]</scope>
    <source>
        <strain evidence="1">SpSt-1071</strain>
    </source>
</reference>
<comment type="caution">
    <text evidence="1">The sequence shown here is derived from an EMBL/GenBank/DDBJ whole genome shotgun (WGS) entry which is preliminary data.</text>
</comment>
<organism evidence="1">
    <name type="scientific">Thermus caliditerrae</name>
    <dbReference type="NCBI Taxonomy" id="1330700"/>
    <lineage>
        <taxon>Bacteria</taxon>
        <taxon>Thermotogati</taxon>
        <taxon>Deinococcota</taxon>
        <taxon>Deinococci</taxon>
        <taxon>Thermales</taxon>
        <taxon>Thermaceae</taxon>
        <taxon>Thermus</taxon>
    </lineage>
</organism>
<proteinExistence type="predicted"/>
<dbReference type="RefSeq" id="WP_234554430.1">
    <property type="nucleotide sequence ID" value="NZ_JAKEDT010000012.1"/>
</dbReference>
<name>A0A7C5VGW9_9DEIN</name>